<feature type="region of interest" description="Disordered" evidence="1">
    <location>
        <begin position="70"/>
        <end position="147"/>
    </location>
</feature>
<feature type="compositionally biased region" description="Low complexity" evidence="1">
    <location>
        <begin position="905"/>
        <end position="918"/>
    </location>
</feature>
<proteinExistence type="predicted"/>
<evidence type="ECO:0000313" key="2">
    <source>
        <dbReference type="EMBL" id="KAG5472136.1"/>
    </source>
</evidence>
<evidence type="ECO:0000313" key="3">
    <source>
        <dbReference type="Proteomes" id="UP000674179"/>
    </source>
</evidence>
<dbReference type="Proteomes" id="UP000674179">
    <property type="component" value="Chromosome 31"/>
</dbReference>
<comment type="caution">
    <text evidence="2">The sequence shown here is derived from an EMBL/GenBank/DDBJ whole genome shotgun (WGS) entry which is preliminary data.</text>
</comment>
<dbReference type="OrthoDB" id="273570at2759"/>
<evidence type="ECO:0000256" key="1">
    <source>
        <dbReference type="SAM" id="MobiDB-lite"/>
    </source>
</evidence>
<dbReference type="KEGG" id="lenr:94170066"/>
<feature type="compositionally biased region" description="Low complexity" evidence="1">
    <location>
        <begin position="133"/>
        <end position="143"/>
    </location>
</feature>
<dbReference type="RefSeq" id="XP_067690659.1">
    <property type="nucleotide sequence ID" value="XM_067834556.1"/>
</dbReference>
<dbReference type="AlphaFoldDB" id="A0A836H704"/>
<feature type="region of interest" description="Disordered" evidence="1">
    <location>
        <begin position="1158"/>
        <end position="1216"/>
    </location>
</feature>
<feature type="compositionally biased region" description="Low complexity" evidence="1">
    <location>
        <begin position="459"/>
        <end position="471"/>
    </location>
</feature>
<feature type="region of interest" description="Disordered" evidence="1">
    <location>
        <begin position="435"/>
        <end position="471"/>
    </location>
</feature>
<feature type="compositionally biased region" description="Basic residues" evidence="1">
    <location>
        <begin position="90"/>
        <end position="105"/>
    </location>
</feature>
<dbReference type="GeneID" id="94170066"/>
<sequence length="1216" mass="131642">MPSTSAADAKPSLSPHRYPVVFQSLGVHTPTSDHSRPHVDDQGEPVELSAQLEVQHGQVYLHLTCRTCKATPTKHPASTPSAQSGSASTKQRHPAPSRPSSKARRFSVPLSKRSPSAKLCRKRSSEKKHKHAGAASTSSASAPHHPKQHYTIALAEISPTAAQLPLSEELRSRLHLDLRDRHAVTYSSHSTPRAAFTSRLPSCEMPRSSSALPSSACLLVMSTRTRDTSLSARPSSSRHASSNAATYGQYLDVAEPFRSNVRSLPSPLLISPSKGMDYGPPRSCSVEDVATKARRSRLDPRSHMPRETGTRLLTPRIEKTCASQTLNSTQLSSLSLDTATPLPPQVMDGSLDTAIGLVEYEELLTLTFLGSTETTHHCSISDEERHVRRDESNESLHHCKLPWSLLRHLWPEKKDDQRSMSASAVSTGSAVCSSARQSSAAQLHPPKGEKSPPRRSCLAASSPVSASTASMSARNVRGVPFVLHQAQKFRLRFLNEDDLREFLSCYVAMRKWIKEVREKNIAFKRRAAAVRRNDGARKSGAPRLVVNDADNADTSEYEVDLRESATNSPDSPSTAAYNECPCNAESLCPKVGSLFAENSDDVLGNSPLAVSEGSDAEHHDDELAATGITRSSKVRAAFGCRGWQDYVRHTVDPRYGVAYATVPLFLWHAFLPLASSALYTCQRGFLIAECLPPPCSPICSENCSLDACGAECNTAAEASLQHWNQVVCRLLAPIRTLLEVAPAATQPDAVPKCTGVAHLPPTPQGLAAAQELPVSAFTSDAGLDGVLLVLPSGSGDAFQPKDDCATTFKDVFLCLSESHLLFMNSFGHVRFHFSFDEVALITHSAATDSFPAHPFVRFRLKGSEYFGTPTLVLTFVLIPDVPHRVRVPHAAASPHSPETEPKTQSRAARPTSSPSATAHDTASVVSQTAPGTFFAAANGCVGFLEDEEKQRLLCRHEALLDTFEAVCPRPLEQCTLSELMSSGSGKSHSARIRQLVSCASTGATDSPLLSTFSNAHAGASPWMAHRYGTDPILCVRVNAGDISIADPKTSPTEGVSVAAPWLPLALRKRFGAWQRRDLRQRQTSQECSPLAQVVPSGWPESAFSDVILRWGRDDPGLVLRDAGHDRDLSLEWATRAMPLLASKEAVFRHYAVSLRDSLPRSLSPSSSSPDSCEAHERRRRGGAKGIGGSSAGDTYVPMAPTKRCSSIVRRTAMKGR</sequence>
<organism evidence="2 3">
    <name type="scientific">Leishmania enriettii</name>
    <dbReference type="NCBI Taxonomy" id="5663"/>
    <lineage>
        <taxon>Eukaryota</taxon>
        <taxon>Discoba</taxon>
        <taxon>Euglenozoa</taxon>
        <taxon>Kinetoplastea</taxon>
        <taxon>Metakinetoplastina</taxon>
        <taxon>Trypanosomatida</taxon>
        <taxon>Trypanosomatidae</taxon>
        <taxon>Leishmaniinae</taxon>
        <taxon>Leishmania</taxon>
    </lineage>
</organism>
<dbReference type="EMBL" id="JAFHKP010000031">
    <property type="protein sequence ID" value="KAG5472136.1"/>
    <property type="molecule type" value="Genomic_DNA"/>
</dbReference>
<keyword evidence="3" id="KW-1185">Reference proteome</keyword>
<feature type="region of interest" description="Disordered" evidence="1">
    <location>
        <begin position="889"/>
        <end position="922"/>
    </location>
</feature>
<feature type="compositionally biased region" description="Low complexity" evidence="1">
    <location>
        <begin position="1158"/>
        <end position="1171"/>
    </location>
</feature>
<name>A0A836H704_LEIEN</name>
<gene>
    <name evidence="2" type="ORF">CUR178_02810</name>
</gene>
<feature type="region of interest" description="Disordered" evidence="1">
    <location>
        <begin position="272"/>
        <end position="307"/>
    </location>
</feature>
<feature type="compositionally biased region" description="Polar residues" evidence="1">
    <location>
        <begin position="76"/>
        <end position="89"/>
    </location>
</feature>
<protein>
    <submittedName>
        <fullName evidence="2">Uncharacterized protein</fullName>
    </submittedName>
</protein>
<accession>A0A836H704</accession>
<feature type="compositionally biased region" description="Basic and acidic residues" evidence="1">
    <location>
        <begin position="296"/>
        <end position="307"/>
    </location>
</feature>
<reference evidence="2 3" key="1">
    <citation type="submission" date="2021-02" db="EMBL/GenBank/DDBJ databases">
        <title>Leishmania (Mundinia) enrietti genome sequencing and assembly.</title>
        <authorList>
            <person name="Almutairi H."/>
            <person name="Gatherer D."/>
        </authorList>
    </citation>
    <scope>NUCLEOTIDE SEQUENCE [LARGE SCALE GENOMIC DNA]</scope>
    <source>
        <strain evidence="2">CUR178</strain>
    </source>
</reference>
<feature type="compositionally biased region" description="Basic residues" evidence="1">
    <location>
        <begin position="119"/>
        <end position="132"/>
    </location>
</feature>